<keyword evidence="1" id="KW-0812">Transmembrane</keyword>
<keyword evidence="1" id="KW-0472">Membrane</keyword>
<name>A0A9P4UNN2_9PEZI</name>
<gene>
    <name evidence="2" type="ORF">K431DRAFT_45471</name>
</gene>
<keyword evidence="1" id="KW-1133">Transmembrane helix</keyword>
<dbReference type="AlphaFoldDB" id="A0A9P4UNN2"/>
<dbReference type="EMBL" id="MU003782">
    <property type="protein sequence ID" value="KAF2722532.1"/>
    <property type="molecule type" value="Genomic_DNA"/>
</dbReference>
<organism evidence="2 3">
    <name type="scientific">Polychaeton citri CBS 116435</name>
    <dbReference type="NCBI Taxonomy" id="1314669"/>
    <lineage>
        <taxon>Eukaryota</taxon>
        <taxon>Fungi</taxon>
        <taxon>Dikarya</taxon>
        <taxon>Ascomycota</taxon>
        <taxon>Pezizomycotina</taxon>
        <taxon>Dothideomycetes</taxon>
        <taxon>Dothideomycetidae</taxon>
        <taxon>Capnodiales</taxon>
        <taxon>Capnodiaceae</taxon>
        <taxon>Polychaeton</taxon>
    </lineage>
</organism>
<evidence type="ECO:0000313" key="2">
    <source>
        <dbReference type="EMBL" id="KAF2722532.1"/>
    </source>
</evidence>
<dbReference type="Proteomes" id="UP000799441">
    <property type="component" value="Unassembled WGS sequence"/>
</dbReference>
<sequence>MNIEKHDAKSHKGVLKISYSKTLLPCLAAFSLSLAIIWWWIFGWGILDNISAFLLVLSL</sequence>
<evidence type="ECO:0000256" key="1">
    <source>
        <dbReference type="SAM" id="Phobius"/>
    </source>
</evidence>
<proteinExistence type="predicted"/>
<accession>A0A9P4UNN2</accession>
<keyword evidence="3" id="KW-1185">Reference proteome</keyword>
<evidence type="ECO:0000313" key="3">
    <source>
        <dbReference type="Proteomes" id="UP000799441"/>
    </source>
</evidence>
<protein>
    <submittedName>
        <fullName evidence="2">Uncharacterized protein</fullName>
    </submittedName>
</protein>
<reference evidence="2" key="1">
    <citation type="journal article" date="2020" name="Stud. Mycol.">
        <title>101 Dothideomycetes genomes: a test case for predicting lifestyles and emergence of pathogens.</title>
        <authorList>
            <person name="Haridas S."/>
            <person name="Albert R."/>
            <person name="Binder M."/>
            <person name="Bloem J."/>
            <person name="Labutti K."/>
            <person name="Salamov A."/>
            <person name="Andreopoulos B."/>
            <person name="Baker S."/>
            <person name="Barry K."/>
            <person name="Bills G."/>
            <person name="Bluhm B."/>
            <person name="Cannon C."/>
            <person name="Castanera R."/>
            <person name="Culley D."/>
            <person name="Daum C."/>
            <person name="Ezra D."/>
            <person name="Gonzalez J."/>
            <person name="Henrissat B."/>
            <person name="Kuo A."/>
            <person name="Liang C."/>
            <person name="Lipzen A."/>
            <person name="Lutzoni F."/>
            <person name="Magnuson J."/>
            <person name="Mondo S."/>
            <person name="Nolan M."/>
            <person name="Ohm R."/>
            <person name="Pangilinan J."/>
            <person name="Park H.-J."/>
            <person name="Ramirez L."/>
            <person name="Alfaro M."/>
            <person name="Sun H."/>
            <person name="Tritt A."/>
            <person name="Yoshinaga Y."/>
            <person name="Zwiers L.-H."/>
            <person name="Turgeon B."/>
            <person name="Goodwin S."/>
            <person name="Spatafora J."/>
            <person name="Crous P."/>
            <person name="Grigoriev I."/>
        </authorList>
    </citation>
    <scope>NUCLEOTIDE SEQUENCE</scope>
    <source>
        <strain evidence="2">CBS 116435</strain>
    </source>
</reference>
<feature type="transmembrane region" description="Helical" evidence="1">
    <location>
        <begin position="21"/>
        <end position="41"/>
    </location>
</feature>
<comment type="caution">
    <text evidence="2">The sequence shown here is derived from an EMBL/GenBank/DDBJ whole genome shotgun (WGS) entry which is preliminary data.</text>
</comment>